<sequence length="818" mass="86182">MSERPSTGITVLKLAGCCLLAAVVVAAMLFPIAGGIGLMSNRASEVVANGSAQLVQGDVPAVTTMVDAKGNTIAWLYSQRRFEVPSDKIANTMKLAIVSIEDKRFAEHNGVDWKGTLTGLAGYASGDVDTRGGSTIEQQYVKNYQLLVLAQTDAEKRAAVETTPARKLREIRMALTLDKTFSKPEILTRYLNLVSFGNGAFGVQAAAQTYFGVNASELNWQQAALLAGLVQSTSALNPYTNPQGALARRNLVLDTMIENLPQEADALRAAKAQPLGILPQPNELPRGCIAAGDRAFFCDYVQAYLARAGISKEQIARGGYLIRTTLDPEVQSSVKQAIDSIASPDLNGIASVMSVIRPGKNSHKVLAMASNRRYGLNTEAGETMRPQPFSLVGDGAGSIFKIFTTAAAMEMGMGINTQLEVPPRFQAKGMGSGGAKGCPKETWCVVNAGNYRGSMNVTDALATSPNTAFAKLISMIGVPRAVDMAVRLGLRSYADPGSARDYDPDSNESLADFIKRQNIGSFTLGPFELNALELSNVAATLASGGVWCPPSPIDKLIDRDGNEVAINAEPCDQVVPEGLANTLANALSKDSQAGGTAAGSAAAAGWNLPMSGKTGTTEAHRSSGFVGFTNQYAAANYIYDDSSSPSDLCSFPLRRCGSGDLFGGNEPARTWFTAMKPIATKFGEVKLPPVDPHYVEGGPGSRVPSVAGLDLDAARQRLKEAGFQVADQPTPVNSSARYGEVVGTSPSGQTIPGSVITIQTSNGIPPAPPPPENGPLPIGSTTVEIPGLPPITIPLLGPRRPASRRHRHCCALSSAQRQ</sequence>
<dbReference type="SUPFAM" id="SSF56601">
    <property type="entry name" value="beta-lactamase/transpeptidase-like"/>
    <property type="match status" value="1"/>
</dbReference>
<keyword evidence="5" id="KW-0378">Hydrolase</keyword>
<keyword evidence="3" id="KW-0328">Glycosyltransferase</keyword>
<dbReference type="GO" id="GO:0006508">
    <property type="term" value="P:proteolysis"/>
    <property type="evidence" value="ECO:0007669"/>
    <property type="project" value="UniProtKB-KW"/>
</dbReference>
<dbReference type="FunFam" id="1.10.3810.10:FF:000005">
    <property type="entry name" value="Penicillin-binding protein 1A"/>
    <property type="match status" value="1"/>
</dbReference>
<dbReference type="Pfam" id="PF00905">
    <property type="entry name" value="Transpeptidase"/>
    <property type="match status" value="1"/>
</dbReference>
<dbReference type="CDD" id="cd06577">
    <property type="entry name" value="PASTA_pknB"/>
    <property type="match status" value="1"/>
</dbReference>
<dbReference type="Proteomes" id="UP000595446">
    <property type="component" value="Chromosome"/>
</dbReference>
<dbReference type="SUPFAM" id="SSF53955">
    <property type="entry name" value="Lysozyme-like"/>
    <property type="match status" value="1"/>
</dbReference>
<accession>A0A7R7TS14</accession>
<evidence type="ECO:0000256" key="1">
    <source>
        <dbReference type="ARBA" id="ARBA00022645"/>
    </source>
</evidence>
<evidence type="ECO:0000259" key="9">
    <source>
        <dbReference type="PROSITE" id="PS51178"/>
    </source>
</evidence>
<organism evidence="10 11">
    <name type="scientific">Mycobacterium heckeshornense</name>
    <dbReference type="NCBI Taxonomy" id="110505"/>
    <lineage>
        <taxon>Bacteria</taxon>
        <taxon>Bacillati</taxon>
        <taxon>Actinomycetota</taxon>
        <taxon>Actinomycetes</taxon>
        <taxon>Mycobacteriales</taxon>
        <taxon>Mycobacteriaceae</taxon>
        <taxon>Mycobacterium</taxon>
    </lineage>
</organism>
<dbReference type="Gene3D" id="1.10.3810.10">
    <property type="entry name" value="Biosynthetic peptidoglycan transglycosylase-like"/>
    <property type="match status" value="1"/>
</dbReference>
<dbReference type="GO" id="GO:0008955">
    <property type="term" value="F:peptidoglycan glycosyltransferase activity"/>
    <property type="evidence" value="ECO:0007669"/>
    <property type="project" value="UniProtKB-EC"/>
</dbReference>
<keyword evidence="2" id="KW-0645">Protease</keyword>
<dbReference type="InterPro" id="IPR005543">
    <property type="entry name" value="PASTA_dom"/>
</dbReference>
<dbReference type="GO" id="GO:0009252">
    <property type="term" value="P:peptidoglycan biosynthetic process"/>
    <property type="evidence" value="ECO:0007669"/>
    <property type="project" value="TreeGrafter"/>
</dbReference>
<dbReference type="Pfam" id="PF00912">
    <property type="entry name" value="Transgly"/>
    <property type="match status" value="1"/>
</dbReference>
<dbReference type="InterPro" id="IPR012338">
    <property type="entry name" value="Beta-lactam/transpept-like"/>
</dbReference>
<dbReference type="Gene3D" id="3.30.10.20">
    <property type="match status" value="1"/>
</dbReference>
<dbReference type="PANTHER" id="PTHR32282">
    <property type="entry name" value="BINDING PROTEIN TRANSPEPTIDASE, PUTATIVE-RELATED"/>
    <property type="match status" value="1"/>
</dbReference>
<evidence type="ECO:0000256" key="8">
    <source>
        <dbReference type="ARBA" id="ARBA00049902"/>
    </source>
</evidence>
<evidence type="ECO:0000313" key="10">
    <source>
        <dbReference type="EMBL" id="BCO33883.1"/>
    </source>
</evidence>
<evidence type="ECO:0000256" key="4">
    <source>
        <dbReference type="ARBA" id="ARBA00022679"/>
    </source>
</evidence>
<evidence type="ECO:0000256" key="3">
    <source>
        <dbReference type="ARBA" id="ARBA00022676"/>
    </source>
</evidence>
<keyword evidence="11" id="KW-1185">Reference proteome</keyword>
<dbReference type="PANTHER" id="PTHR32282:SF33">
    <property type="entry name" value="PEPTIDOGLYCAN GLYCOSYLTRANSFERASE"/>
    <property type="match status" value="1"/>
</dbReference>
<dbReference type="InterPro" id="IPR036950">
    <property type="entry name" value="PBP_transglycosylase"/>
</dbReference>
<keyword evidence="1" id="KW-0121">Carboxypeptidase</keyword>
<dbReference type="InterPro" id="IPR001264">
    <property type="entry name" value="Glyco_trans_51"/>
</dbReference>
<dbReference type="Gene3D" id="3.40.710.10">
    <property type="entry name" value="DD-peptidase/beta-lactamase superfamily"/>
    <property type="match status" value="1"/>
</dbReference>
<dbReference type="GO" id="GO:0009002">
    <property type="term" value="F:serine-type D-Ala-D-Ala carboxypeptidase activity"/>
    <property type="evidence" value="ECO:0007669"/>
    <property type="project" value="UniProtKB-EC"/>
</dbReference>
<feature type="domain" description="PASTA" evidence="9">
    <location>
        <begin position="697"/>
        <end position="762"/>
    </location>
</feature>
<evidence type="ECO:0000256" key="2">
    <source>
        <dbReference type="ARBA" id="ARBA00022670"/>
    </source>
</evidence>
<comment type="catalytic activity">
    <reaction evidence="8">
        <text>[GlcNAc-(1-&gt;4)-Mur2Ac(oyl-L-Ala-gamma-D-Glu-L-Lys-D-Ala-D-Ala)](n)-di-trans,octa-cis-undecaprenyl diphosphate + beta-D-GlcNAc-(1-&gt;4)-Mur2Ac(oyl-L-Ala-gamma-D-Glu-L-Lys-D-Ala-D-Ala)-di-trans,octa-cis-undecaprenyl diphosphate = [GlcNAc-(1-&gt;4)-Mur2Ac(oyl-L-Ala-gamma-D-Glu-L-Lys-D-Ala-D-Ala)](n+1)-di-trans,octa-cis-undecaprenyl diphosphate + di-trans,octa-cis-undecaprenyl diphosphate + H(+)</text>
        <dbReference type="Rhea" id="RHEA:23708"/>
        <dbReference type="Rhea" id="RHEA-COMP:9602"/>
        <dbReference type="Rhea" id="RHEA-COMP:9603"/>
        <dbReference type="ChEBI" id="CHEBI:15378"/>
        <dbReference type="ChEBI" id="CHEBI:58405"/>
        <dbReference type="ChEBI" id="CHEBI:60033"/>
        <dbReference type="ChEBI" id="CHEBI:78435"/>
        <dbReference type="EC" id="2.4.99.28"/>
    </reaction>
</comment>
<evidence type="ECO:0000256" key="6">
    <source>
        <dbReference type="ARBA" id="ARBA00023268"/>
    </source>
</evidence>
<dbReference type="SMART" id="SM00740">
    <property type="entry name" value="PASTA"/>
    <property type="match status" value="1"/>
</dbReference>
<dbReference type="AlphaFoldDB" id="A0A7R7TS14"/>
<dbReference type="InterPro" id="IPR050396">
    <property type="entry name" value="Glycosyltr_51/Transpeptidase"/>
</dbReference>
<proteinExistence type="predicted"/>
<evidence type="ECO:0000256" key="5">
    <source>
        <dbReference type="ARBA" id="ARBA00022801"/>
    </source>
</evidence>
<dbReference type="GO" id="GO:0030288">
    <property type="term" value="C:outer membrane-bounded periplasmic space"/>
    <property type="evidence" value="ECO:0007669"/>
    <property type="project" value="TreeGrafter"/>
</dbReference>
<gene>
    <name evidence="10" type="primary">ponA2</name>
    <name evidence="10" type="ORF">MHEC_03160</name>
</gene>
<name>A0A7R7TS14_9MYCO</name>
<dbReference type="Pfam" id="PF03793">
    <property type="entry name" value="PASTA"/>
    <property type="match status" value="1"/>
</dbReference>
<evidence type="ECO:0000313" key="11">
    <source>
        <dbReference type="Proteomes" id="UP000595446"/>
    </source>
</evidence>
<dbReference type="InterPro" id="IPR001460">
    <property type="entry name" value="PCN-bd_Tpept"/>
</dbReference>
<protein>
    <submittedName>
        <fullName evidence="10">Penicillin-binding protein</fullName>
    </submittedName>
</protein>
<reference evidence="10 11" key="1">
    <citation type="submission" date="2020-12" db="EMBL/GenBank/DDBJ databases">
        <title>Complete genome sequence of Mycobacterium heckeshornense JCM 15655T, closely related to a pathogenic non-tuberculous mycobacterial species Mycobacterium xenopi.</title>
        <authorList>
            <person name="Yoshida M."/>
            <person name="Fukano H."/>
            <person name="Asakura T."/>
            <person name="Suzuki M."/>
            <person name="Hoshino Y."/>
        </authorList>
    </citation>
    <scope>NUCLEOTIDE SEQUENCE [LARGE SCALE GENOMIC DNA]</scope>
    <source>
        <strain evidence="10 11">JCM 15655</strain>
    </source>
</reference>
<keyword evidence="6" id="KW-0511">Multifunctional enzyme</keyword>
<keyword evidence="4" id="KW-0808">Transferase</keyword>
<dbReference type="PROSITE" id="PS51178">
    <property type="entry name" value="PASTA"/>
    <property type="match status" value="1"/>
</dbReference>
<dbReference type="EMBL" id="AP024237">
    <property type="protein sequence ID" value="BCO33883.1"/>
    <property type="molecule type" value="Genomic_DNA"/>
</dbReference>
<comment type="catalytic activity">
    <reaction evidence="7">
        <text>Preferential cleavage: (Ac)2-L-Lys-D-Ala-|-D-Ala. Also transpeptidation of peptidyl-alanyl moieties that are N-acyl substituents of D-alanine.</text>
        <dbReference type="EC" id="3.4.16.4"/>
    </reaction>
</comment>
<evidence type="ECO:0000256" key="7">
    <source>
        <dbReference type="ARBA" id="ARBA00034000"/>
    </source>
</evidence>
<dbReference type="GO" id="GO:0008658">
    <property type="term" value="F:penicillin binding"/>
    <property type="evidence" value="ECO:0007669"/>
    <property type="project" value="InterPro"/>
</dbReference>
<dbReference type="InterPro" id="IPR023346">
    <property type="entry name" value="Lysozyme-like_dom_sf"/>
</dbReference>